<keyword evidence="2" id="KW-1185">Reference proteome</keyword>
<name>A0A6B7ZFH3_9CAUD</name>
<sequence>MPSVSEKQAKFMRAVAHSPEFAKKVGVPQSVGKEFNDADKAKEKKK</sequence>
<dbReference type="EMBL" id="MN642089">
    <property type="protein sequence ID" value="QGH72004.1"/>
    <property type="molecule type" value="Genomic_DNA"/>
</dbReference>
<proteinExistence type="predicted"/>
<dbReference type="Proteomes" id="UP000464669">
    <property type="component" value="Segment"/>
</dbReference>
<protein>
    <submittedName>
        <fullName evidence="1">Uncharacterized protein</fullName>
    </submittedName>
</protein>
<reference evidence="1 2" key="1">
    <citation type="submission" date="2019-11" db="EMBL/GenBank/DDBJ databases">
        <authorList>
            <person name="Lewis R."/>
            <person name="Clooney A.G."/>
            <person name="Stockdale S.R."/>
            <person name="Buttimer C."/>
            <person name="Draper L.A."/>
            <person name="Ross R.P."/>
            <person name="Hill C."/>
        </authorList>
    </citation>
    <scope>NUCLEOTIDE SEQUENCE [LARGE SCALE GENOMIC DNA]</scope>
</reference>
<organism evidence="1 2">
    <name type="scientific">Klebsiella phage N1M2</name>
    <dbReference type="NCBI Taxonomy" id="2664939"/>
    <lineage>
        <taxon>Viruses</taxon>
        <taxon>Duplodnaviria</taxon>
        <taxon>Heunggongvirae</taxon>
        <taxon>Uroviricota</taxon>
        <taxon>Caudoviricetes</taxon>
        <taxon>Chimalliviridae</taxon>
        <taxon>Nimduovirus</taxon>
        <taxon>Nimduovirus N1M2</taxon>
    </lineage>
</organism>
<evidence type="ECO:0000313" key="2">
    <source>
        <dbReference type="Proteomes" id="UP000464669"/>
    </source>
</evidence>
<accession>A0A6B7ZFH3</accession>
<gene>
    <name evidence="1" type="ORF">N1M2_141</name>
</gene>
<evidence type="ECO:0000313" key="1">
    <source>
        <dbReference type="EMBL" id="QGH72004.1"/>
    </source>
</evidence>